<dbReference type="Gene3D" id="1.20.1250.20">
    <property type="entry name" value="MFS general substrate transporter like domains"/>
    <property type="match status" value="2"/>
</dbReference>
<keyword evidence="5 8" id="KW-0812">Transmembrane</keyword>
<feature type="transmembrane region" description="Helical" evidence="8">
    <location>
        <begin position="108"/>
        <end position="134"/>
    </location>
</feature>
<sequence length="465" mass="50907">MGETKAKYPIGFYVSSLTYTFERFAFYGSKPMLIVFLITAVAQGGLGIDTKDAAFIAVQLTAWTYIAPVIGGYVCDHWLGARYAVTIGCVLMAIGYLFGWKATGVGSIYMMIAVVSIGTGLFKGNLAAIIGRLFDDEELLDSAFSIQYSFVNIGALLGSLVTGVLYISTFRHGEVMGFRQVFLVCAIVVLLGGVFFTLCYGTLQGQGKKPFKYLTDKDGNIIGESHENESEAEAKADAKAPLTSNEKKRVVAIVFISFISIIFWLFYYQQDTVLSIYMVEKVDMSMGGVTLTPQHITTSWNGLLCIFLSIGAAKLWYKLSQRPQGDLSMFQKVTLAFLFLGVSYLVLVGMEISRGIGAPNSQKVSVVWLLVFGVLLTLGEICFSPLGNSFVSKFAPKKYFSLLIGVWTFATFAASILNGYTQGFVEKLGFFPVVVTFAVVSFISAFIMFVLTKPLNKMVEGKDEA</sequence>
<dbReference type="InterPro" id="IPR020846">
    <property type="entry name" value="MFS_dom"/>
</dbReference>
<dbReference type="InterPro" id="IPR050171">
    <property type="entry name" value="MFS_Transporters"/>
</dbReference>
<reference evidence="10 11" key="1">
    <citation type="submission" date="2016-10" db="EMBL/GenBank/DDBJ databases">
        <authorList>
            <person name="de Groot N.N."/>
        </authorList>
    </citation>
    <scope>NUCLEOTIDE SEQUENCE [LARGE SCALE GENOMIC DNA]</scope>
    <source>
        <strain evidence="10 11">Calf135</strain>
    </source>
</reference>
<feature type="transmembrane region" description="Helical" evidence="8">
    <location>
        <begin position="367"/>
        <end position="387"/>
    </location>
</feature>
<keyword evidence="6 8" id="KW-1133">Transmembrane helix</keyword>
<feature type="domain" description="Major facilitator superfamily (MFS) profile" evidence="9">
    <location>
        <begin position="8"/>
        <end position="453"/>
    </location>
</feature>
<keyword evidence="7 8" id="KW-0472">Membrane</keyword>
<feature type="transmembrane region" description="Helical" evidence="8">
    <location>
        <begin position="54"/>
        <end position="74"/>
    </location>
</feature>
<protein>
    <submittedName>
        <fullName evidence="10">Dipeptide/tripeptide permease</fullName>
    </submittedName>
</protein>
<evidence type="ECO:0000313" key="10">
    <source>
        <dbReference type="EMBL" id="SEN74641.1"/>
    </source>
</evidence>
<organism evidence="10 11">
    <name type="scientific">Peptostreptococcus russellii</name>
    <dbReference type="NCBI Taxonomy" id="215200"/>
    <lineage>
        <taxon>Bacteria</taxon>
        <taxon>Bacillati</taxon>
        <taxon>Bacillota</taxon>
        <taxon>Clostridia</taxon>
        <taxon>Peptostreptococcales</taxon>
        <taxon>Peptostreptococcaceae</taxon>
        <taxon>Peptostreptococcus</taxon>
    </lineage>
</organism>
<dbReference type="AlphaFoldDB" id="A0A1H8J1T9"/>
<dbReference type="InterPro" id="IPR036259">
    <property type="entry name" value="MFS_trans_sf"/>
</dbReference>
<feature type="transmembrane region" description="Helical" evidence="8">
    <location>
        <begin position="429"/>
        <end position="452"/>
    </location>
</feature>
<feature type="transmembrane region" description="Helical" evidence="8">
    <location>
        <begin position="329"/>
        <end position="347"/>
    </location>
</feature>
<accession>A0A1H8J1T9</accession>
<dbReference type="CDD" id="cd17346">
    <property type="entry name" value="MFS_DtpA_like"/>
    <property type="match status" value="1"/>
</dbReference>
<evidence type="ECO:0000256" key="3">
    <source>
        <dbReference type="ARBA" id="ARBA00022448"/>
    </source>
</evidence>
<dbReference type="PANTHER" id="PTHR23517:SF15">
    <property type="entry name" value="PROTON-DEPENDENT OLIGOPEPTIDE FAMILY TRANSPORT PROTEIN"/>
    <property type="match status" value="1"/>
</dbReference>
<evidence type="ECO:0000256" key="5">
    <source>
        <dbReference type="ARBA" id="ARBA00022692"/>
    </source>
</evidence>
<evidence type="ECO:0000256" key="1">
    <source>
        <dbReference type="ARBA" id="ARBA00004651"/>
    </source>
</evidence>
<feature type="transmembrane region" description="Helical" evidence="8">
    <location>
        <begin position="250"/>
        <end position="268"/>
    </location>
</feature>
<dbReference type="STRING" id="215200.SAMN05216454_11054"/>
<keyword evidence="4" id="KW-1003">Cell membrane</keyword>
<feature type="transmembrane region" description="Helical" evidence="8">
    <location>
        <begin position="299"/>
        <end position="317"/>
    </location>
</feature>
<evidence type="ECO:0000256" key="2">
    <source>
        <dbReference type="ARBA" id="ARBA00005982"/>
    </source>
</evidence>
<dbReference type="PANTHER" id="PTHR23517">
    <property type="entry name" value="RESISTANCE PROTEIN MDTM, PUTATIVE-RELATED-RELATED"/>
    <property type="match status" value="1"/>
</dbReference>
<feature type="transmembrane region" description="Helical" evidence="8">
    <location>
        <begin position="181"/>
        <end position="203"/>
    </location>
</feature>
<dbReference type="GO" id="GO:0005886">
    <property type="term" value="C:plasma membrane"/>
    <property type="evidence" value="ECO:0007669"/>
    <property type="project" value="UniProtKB-SubCell"/>
</dbReference>
<keyword evidence="3" id="KW-0813">Transport</keyword>
<proteinExistence type="inferred from homology"/>
<feature type="transmembrane region" description="Helical" evidence="8">
    <location>
        <begin position="146"/>
        <end position="169"/>
    </location>
</feature>
<evidence type="ECO:0000256" key="7">
    <source>
        <dbReference type="ARBA" id="ARBA00023136"/>
    </source>
</evidence>
<keyword evidence="11" id="KW-1185">Reference proteome</keyword>
<dbReference type="EMBL" id="FODF01000010">
    <property type="protein sequence ID" value="SEN74641.1"/>
    <property type="molecule type" value="Genomic_DNA"/>
</dbReference>
<comment type="similarity">
    <text evidence="2">Belongs to the major facilitator superfamily. Proton-dependent oligopeptide transporter (POT/PTR) (TC 2.A.17) family.</text>
</comment>
<dbReference type="SUPFAM" id="SSF103473">
    <property type="entry name" value="MFS general substrate transporter"/>
    <property type="match status" value="1"/>
</dbReference>
<dbReference type="RefSeq" id="WP_091975807.1">
    <property type="nucleotide sequence ID" value="NZ_FODF01000010.1"/>
</dbReference>
<dbReference type="PROSITE" id="PS50850">
    <property type="entry name" value="MFS"/>
    <property type="match status" value="1"/>
</dbReference>
<dbReference type="InterPro" id="IPR011701">
    <property type="entry name" value="MFS"/>
</dbReference>
<evidence type="ECO:0000256" key="8">
    <source>
        <dbReference type="SAM" id="Phobius"/>
    </source>
</evidence>
<evidence type="ECO:0000259" key="9">
    <source>
        <dbReference type="PROSITE" id="PS50850"/>
    </source>
</evidence>
<feature type="transmembrane region" description="Helical" evidence="8">
    <location>
        <begin position="399"/>
        <end position="417"/>
    </location>
</feature>
<dbReference type="InterPro" id="IPR005279">
    <property type="entry name" value="Dipep/tripep_permease"/>
</dbReference>
<feature type="transmembrane region" description="Helical" evidence="8">
    <location>
        <begin position="31"/>
        <end position="48"/>
    </location>
</feature>
<comment type="subcellular location">
    <subcellularLocation>
        <location evidence="1">Cell membrane</location>
        <topology evidence="1">Multi-pass membrane protein</topology>
    </subcellularLocation>
</comment>
<evidence type="ECO:0000256" key="4">
    <source>
        <dbReference type="ARBA" id="ARBA00022475"/>
    </source>
</evidence>
<gene>
    <name evidence="10" type="ORF">SAMN05216454_11054</name>
</gene>
<dbReference type="Proteomes" id="UP000199512">
    <property type="component" value="Unassembled WGS sequence"/>
</dbReference>
<name>A0A1H8J1T9_9FIRM</name>
<dbReference type="Pfam" id="PF07690">
    <property type="entry name" value="MFS_1"/>
    <property type="match status" value="1"/>
</dbReference>
<feature type="transmembrane region" description="Helical" evidence="8">
    <location>
        <begin position="81"/>
        <end position="102"/>
    </location>
</feature>
<dbReference type="GO" id="GO:1904680">
    <property type="term" value="F:peptide transmembrane transporter activity"/>
    <property type="evidence" value="ECO:0007669"/>
    <property type="project" value="InterPro"/>
</dbReference>
<dbReference type="OrthoDB" id="9772725at2"/>
<evidence type="ECO:0000313" key="11">
    <source>
        <dbReference type="Proteomes" id="UP000199512"/>
    </source>
</evidence>
<evidence type="ECO:0000256" key="6">
    <source>
        <dbReference type="ARBA" id="ARBA00022989"/>
    </source>
</evidence>
<dbReference type="GO" id="GO:0015833">
    <property type="term" value="P:peptide transport"/>
    <property type="evidence" value="ECO:0007669"/>
    <property type="project" value="InterPro"/>
</dbReference>